<dbReference type="SUPFAM" id="SSF55469">
    <property type="entry name" value="FMN-dependent nitroreductase-like"/>
    <property type="match status" value="2"/>
</dbReference>
<dbReference type="InterPro" id="IPR000415">
    <property type="entry name" value="Nitroreductase-like"/>
</dbReference>
<dbReference type="AlphaFoldDB" id="A0A290Z521"/>
<dbReference type="KEGG" id="apre:CNX65_12905"/>
<dbReference type="PANTHER" id="PTHR23026">
    <property type="entry name" value="NADPH NITROREDUCTASE"/>
    <property type="match status" value="1"/>
</dbReference>
<accession>A0A290Z521</accession>
<organism evidence="1 2">
    <name type="scientific">Actinosynnema pretiosum</name>
    <dbReference type="NCBI Taxonomy" id="42197"/>
    <lineage>
        <taxon>Bacteria</taxon>
        <taxon>Bacillati</taxon>
        <taxon>Actinomycetota</taxon>
        <taxon>Actinomycetes</taxon>
        <taxon>Pseudonocardiales</taxon>
        <taxon>Pseudonocardiaceae</taxon>
        <taxon>Actinosynnema</taxon>
    </lineage>
</organism>
<dbReference type="GO" id="GO:0016491">
    <property type="term" value="F:oxidoreductase activity"/>
    <property type="evidence" value="ECO:0007669"/>
    <property type="project" value="InterPro"/>
</dbReference>
<reference evidence="1" key="1">
    <citation type="submission" date="2017-09" db="EMBL/GenBank/DDBJ databases">
        <title>Complete Genome Sequence of ansamitocin-producing Bacterium Actinosynnema pretiosum X47.</title>
        <authorList>
            <person name="Cao G."/>
            <person name="Zong G."/>
            <person name="Zhong C."/>
            <person name="Fu J."/>
        </authorList>
    </citation>
    <scope>NUCLEOTIDE SEQUENCE [LARGE SCALE GENOMIC DNA]</scope>
    <source>
        <strain evidence="1">X47</strain>
    </source>
</reference>
<evidence type="ECO:0000313" key="1">
    <source>
        <dbReference type="EMBL" id="ATE54082.1"/>
    </source>
</evidence>
<dbReference type="PANTHER" id="PTHR23026:SF123">
    <property type="entry name" value="NAD(P)H NITROREDUCTASE RV3131-RELATED"/>
    <property type="match status" value="1"/>
</dbReference>
<evidence type="ECO:0000313" key="2">
    <source>
        <dbReference type="Proteomes" id="UP000218505"/>
    </source>
</evidence>
<proteinExistence type="predicted"/>
<keyword evidence="2" id="KW-1185">Reference proteome</keyword>
<dbReference type="Gene3D" id="3.40.109.10">
    <property type="entry name" value="NADH Oxidase"/>
    <property type="match status" value="2"/>
</dbReference>
<gene>
    <name evidence="1" type="ORF">CNX65_12905</name>
</gene>
<dbReference type="InterPro" id="IPR050627">
    <property type="entry name" value="Nitroreductase/BluB"/>
</dbReference>
<dbReference type="RefSeq" id="WP_096493004.1">
    <property type="nucleotide sequence ID" value="NZ_CP023445.1"/>
</dbReference>
<dbReference type="NCBIfam" id="NF047509">
    <property type="entry name" value="Rv3131_FMN_oxido"/>
    <property type="match status" value="1"/>
</dbReference>
<protein>
    <submittedName>
        <fullName evidence="1">Nitroreductase</fullName>
    </submittedName>
</protein>
<name>A0A290Z521_9PSEU</name>
<dbReference type="Proteomes" id="UP000218505">
    <property type="component" value="Chromosome"/>
</dbReference>
<dbReference type="EMBL" id="CP023445">
    <property type="protein sequence ID" value="ATE54082.1"/>
    <property type="molecule type" value="Genomic_DNA"/>
</dbReference>
<sequence>MALGLTNDEVTAALEAASLAPSVHNTQPWLFRVAEDRIELHADTSRALRATDPEDRELRLSCGAALLNLRVALEGAGVRTAVTVARGTGSGALAVLRRVGGAAEPEPALVAAIPRRRTNRRPFRADPVPLGFRVALVRAAERERSWLHVVTDREERARLRGMVAQAHRELDADPRVRAELRRWTGLRVGADGVPTRAAGPRPAAGDEWATRDFLARGLPERVGAAGSGGGDLVAVLCSYHDGPAAEVQAGQAMQRVLLTATSLGLSASFLSQPVEVPAIREEVRLLAGGPFPQTVLRLGFGEPVPPTPRRSVADLLLG</sequence>